<gene>
    <name evidence="3" type="ORF">GCM10009716_44540</name>
</gene>
<accession>A0ABN2PUJ3</accession>
<dbReference type="InterPro" id="IPR051910">
    <property type="entry name" value="ComF/GntX_DNA_util-trans"/>
</dbReference>
<protein>
    <recommendedName>
        <fullName evidence="2">Phosphoribosyltransferase domain-containing protein</fullName>
    </recommendedName>
</protein>
<evidence type="ECO:0000259" key="2">
    <source>
        <dbReference type="Pfam" id="PF00156"/>
    </source>
</evidence>
<dbReference type="Gene3D" id="3.40.50.2020">
    <property type="match status" value="1"/>
</dbReference>
<evidence type="ECO:0000313" key="4">
    <source>
        <dbReference type="Proteomes" id="UP001501303"/>
    </source>
</evidence>
<evidence type="ECO:0000313" key="3">
    <source>
        <dbReference type="EMBL" id="GAA1932421.1"/>
    </source>
</evidence>
<comment type="similarity">
    <text evidence="1">Belongs to the ComF/GntX family.</text>
</comment>
<dbReference type="PANTHER" id="PTHR47505:SF1">
    <property type="entry name" value="DNA UTILIZATION PROTEIN YHGH"/>
    <property type="match status" value="1"/>
</dbReference>
<dbReference type="Proteomes" id="UP001501303">
    <property type="component" value="Unassembled WGS sequence"/>
</dbReference>
<dbReference type="RefSeq" id="WP_425581394.1">
    <property type="nucleotide sequence ID" value="NZ_BAAAMJ010000068.1"/>
</dbReference>
<dbReference type="Pfam" id="PF00156">
    <property type="entry name" value="Pribosyltran"/>
    <property type="match status" value="1"/>
</dbReference>
<keyword evidence="4" id="KW-1185">Reference proteome</keyword>
<dbReference type="EMBL" id="BAAAMJ010000068">
    <property type="protein sequence ID" value="GAA1932421.1"/>
    <property type="molecule type" value="Genomic_DNA"/>
</dbReference>
<evidence type="ECO:0000256" key="1">
    <source>
        <dbReference type="ARBA" id="ARBA00008007"/>
    </source>
</evidence>
<proteinExistence type="inferred from homology"/>
<sequence>MEESTRGACWFPALEERGDGRQGGTVREWWREIGALVLPAVCAGCGAPPVVLCEHCRGELSGKPAREVRPVPAPAGLPPVYAAAHYADQPRAVLLAHKERGALPLAAALGDALANGVRAAAGASRGGPLWLVPVPSARSAVARRGHDAVRRMALAAAGRLRGEGVPCRVLPLLRQRRPVLDQAGLTAVQRLANLTGALEASVGGLPDDGVVVLVDDILTTGASLAEAARAVRAAGGRPAAAAVVAAVAAAPRGGRPGYPHRR</sequence>
<dbReference type="InterPro" id="IPR000836">
    <property type="entry name" value="PRTase_dom"/>
</dbReference>
<reference evidence="3 4" key="1">
    <citation type="journal article" date="2019" name="Int. J. Syst. Evol. Microbiol.">
        <title>The Global Catalogue of Microorganisms (GCM) 10K type strain sequencing project: providing services to taxonomists for standard genome sequencing and annotation.</title>
        <authorList>
            <consortium name="The Broad Institute Genomics Platform"/>
            <consortium name="The Broad Institute Genome Sequencing Center for Infectious Disease"/>
            <person name="Wu L."/>
            <person name="Ma J."/>
        </authorList>
    </citation>
    <scope>NUCLEOTIDE SEQUENCE [LARGE SCALE GENOMIC DNA]</scope>
    <source>
        <strain evidence="3 4">JCM 13581</strain>
    </source>
</reference>
<feature type="domain" description="Phosphoribosyltransferase" evidence="2">
    <location>
        <begin position="201"/>
        <end position="248"/>
    </location>
</feature>
<comment type="caution">
    <text evidence="3">The sequence shown here is derived from an EMBL/GenBank/DDBJ whole genome shotgun (WGS) entry which is preliminary data.</text>
</comment>
<dbReference type="PANTHER" id="PTHR47505">
    <property type="entry name" value="DNA UTILIZATION PROTEIN YHGH"/>
    <property type="match status" value="1"/>
</dbReference>
<dbReference type="SUPFAM" id="SSF53271">
    <property type="entry name" value="PRTase-like"/>
    <property type="match status" value="1"/>
</dbReference>
<dbReference type="InterPro" id="IPR029057">
    <property type="entry name" value="PRTase-like"/>
</dbReference>
<name>A0ABN2PUJ3_9ACTN</name>
<organism evidence="3 4">
    <name type="scientific">Streptomyces sodiiphilus</name>
    <dbReference type="NCBI Taxonomy" id="226217"/>
    <lineage>
        <taxon>Bacteria</taxon>
        <taxon>Bacillati</taxon>
        <taxon>Actinomycetota</taxon>
        <taxon>Actinomycetes</taxon>
        <taxon>Kitasatosporales</taxon>
        <taxon>Streptomycetaceae</taxon>
        <taxon>Streptomyces</taxon>
    </lineage>
</organism>